<evidence type="ECO:0000256" key="2">
    <source>
        <dbReference type="SAM" id="MobiDB-lite"/>
    </source>
</evidence>
<dbReference type="InterPro" id="IPR004323">
    <property type="entry name" value="Ion_tolerance_CutA"/>
</dbReference>
<feature type="compositionally biased region" description="Basic and acidic residues" evidence="2">
    <location>
        <begin position="57"/>
        <end position="91"/>
    </location>
</feature>
<dbReference type="AlphaFoldDB" id="A0A450YB64"/>
<evidence type="ECO:0000313" key="3">
    <source>
        <dbReference type="EMBL" id="VFK38713.1"/>
    </source>
</evidence>
<dbReference type="InterPro" id="IPR011322">
    <property type="entry name" value="N-reg_PII-like_a/b"/>
</dbReference>
<protein>
    <submittedName>
        <fullName evidence="3">Uncharacterized protein involved in tolerance to divalent cations</fullName>
    </submittedName>
</protein>
<dbReference type="PANTHER" id="PTHR23419">
    <property type="entry name" value="DIVALENT CATION TOLERANCE CUTA-RELATED"/>
    <property type="match status" value="1"/>
</dbReference>
<feature type="compositionally biased region" description="Basic and acidic residues" evidence="2">
    <location>
        <begin position="1"/>
        <end position="10"/>
    </location>
</feature>
<gene>
    <name evidence="3" type="ORF">BECKTC1821D_GA0114238_100544</name>
</gene>
<organism evidence="3">
    <name type="scientific">Candidatus Kentrum sp. TC</name>
    <dbReference type="NCBI Taxonomy" id="2126339"/>
    <lineage>
        <taxon>Bacteria</taxon>
        <taxon>Pseudomonadati</taxon>
        <taxon>Pseudomonadota</taxon>
        <taxon>Gammaproteobacteria</taxon>
        <taxon>Candidatus Kentrum</taxon>
    </lineage>
</organism>
<dbReference type="SUPFAM" id="SSF54913">
    <property type="entry name" value="GlnB-like"/>
    <property type="match status" value="1"/>
</dbReference>
<sequence>MDGGPRDRGGDPATLEGVPRVATPRAPTRRMRFPVMPRRDSPHPGRVKLRTGYPGARKAEKGDRETGPRRAIEESHPNRCIDSPHAKHDMPMKTTSETPYRVVFCTCPNPDTAQGIAEALVEARLAACVNIVSGIQSVYRWRGKIEKDEESLLVIKTRQERIPELQEAIRARHPHEVPEAISLPIDAGSPAYLAWLDAEMGAKPS</sequence>
<evidence type="ECO:0000256" key="1">
    <source>
        <dbReference type="ARBA" id="ARBA00010169"/>
    </source>
</evidence>
<dbReference type="GO" id="GO:0005507">
    <property type="term" value="F:copper ion binding"/>
    <property type="evidence" value="ECO:0007669"/>
    <property type="project" value="TreeGrafter"/>
</dbReference>
<dbReference type="Gene3D" id="3.30.70.120">
    <property type="match status" value="1"/>
</dbReference>
<reference evidence="3" key="1">
    <citation type="submission" date="2019-02" db="EMBL/GenBank/DDBJ databases">
        <authorList>
            <person name="Gruber-Vodicka R. H."/>
            <person name="Seah K. B. B."/>
        </authorList>
    </citation>
    <scope>NUCLEOTIDE SEQUENCE</scope>
    <source>
        <strain evidence="3">BECK_BZ123</strain>
    </source>
</reference>
<comment type="similarity">
    <text evidence="1">Belongs to the CutA family.</text>
</comment>
<dbReference type="PANTHER" id="PTHR23419:SF8">
    <property type="entry name" value="FI09726P"/>
    <property type="match status" value="1"/>
</dbReference>
<dbReference type="GO" id="GO:0010038">
    <property type="term" value="P:response to metal ion"/>
    <property type="evidence" value="ECO:0007669"/>
    <property type="project" value="InterPro"/>
</dbReference>
<dbReference type="EMBL" id="CAADFS010000005">
    <property type="protein sequence ID" value="VFK38713.1"/>
    <property type="molecule type" value="Genomic_DNA"/>
</dbReference>
<feature type="region of interest" description="Disordered" evidence="2">
    <location>
        <begin position="1"/>
        <end position="93"/>
    </location>
</feature>
<proteinExistence type="inferred from homology"/>
<name>A0A450YB64_9GAMM</name>
<dbReference type="Pfam" id="PF03091">
    <property type="entry name" value="CutA1"/>
    <property type="match status" value="1"/>
</dbReference>
<dbReference type="InterPro" id="IPR015867">
    <property type="entry name" value="N-reg_PII/ATP_PRibTrfase_C"/>
</dbReference>
<accession>A0A450YB64</accession>